<dbReference type="RefSeq" id="XP_025368610.1">
    <property type="nucleotide sequence ID" value="XM_025510677.1"/>
</dbReference>
<dbReference type="AlphaFoldDB" id="A0A316VVD9"/>
<feature type="region of interest" description="Disordered" evidence="1">
    <location>
        <begin position="52"/>
        <end position="72"/>
    </location>
</feature>
<protein>
    <submittedName>
        <fullName evidence="2">Uncharacterized protein</fullName>
    </submittedName>
</protein>
<reference evidence="2 3" key="1">
    <citation type="journal article" date="2018" name="Mol. Biol. Evol.">
        <title>Broad Genomic Sampling Reveals a Smut Pathogenic Ancestry of the Fungal Clade Ustilaginomycotina.</title>
        <authorList>
            <person name="Kijpornyongpan T."/>
            <person name="Mondo S.J."/>
            <person name="Barry K."/>
            <person name="Sandor L."/>
            <person name="Lee J."/>
            <person name="Lipzen A."/>
            <person name="Pangilinan J."/>
            <person name="LaButti K."/>
            <person name="Hainaut M."/>
            <person name="Henrissat B."/>
            <person name="Grigoriev I.V."/>
            <person name="Spatafora J.W."/>
            <person name="Aime M.C."/>
        </authorList>
    </citation>
    <scope>NUCLEOTIDE SEQUENCE [LARGE SCALE GENOMIC DNA]</scope>
    <source>
        <strain evidence="2 3">MCA 4658</strain>
    </source>
</reference>
<dbReference type="Proteomes" id="UP000245783">
    <property type="component" value="Unassembled WGS sequence"/>
</dbReference>
<evidence type="ECO:0000313" key="3">
    <source>
        <dbReference type="Proteomes" id="UP000245783"/>
    </source>
</evidence>
<dbReference type="EMBL" id="KZ819393">
    <property type="protein sequence ID" value="PWN41450.1"/>
    <property type="molecule type" value="Genomic_DNA"/>
</dbReference>
<sequence>MPSSVCTWPPLMIHGSWSTKSPPRMMLVLGAARPVGSPTAVGRLTSWTLTSSKRTTAEATERPHSSSMRRHCSSRSYASFPSRVPGGSKLGCEAVRHFATRVCGICRVEVMGDGAYTVRTVLGLRTLGSRKQLIRLDVAGGEQGGGEPKSACACDFTR</sequence>
<evidence type="ECO:0000256" key="1">
    <source>
        <dbReference type="SAM" id="MobiDB-lite"/>
    </source>
</evidence>
<proteinExistence type="predicted"/>
<keyword evidence="3" id="KW-1185">Reference proteome</keyword>
<evidence type="ECO:0000313" key="2">
    <source>
        <dbReference type="EMBL" id="PWN41450.1"/>
    </source>
</evidence>
<accession>A0A316VVD9</accession>
<feature type="compositionally biased region" description="Basic and acidic residues" evidence="1">
    <location>
        <begin position="55"/>
        <end position="64"/>
    </location>
</feature>
<dbReference type="GeneID" id="37032547"/>
<gene>
    <name evidence="2" type="ORF">IE81DRAFT_176932</name>
</gene>
<dbReference type="InParanoid" id="A0A316VVD9"/>
<name>A0A316VVD9_9BASI</name>
<organism evidence="2 3">
    <name type="scientific">Ceraceosorus guamensis</name>
    <dbReference type="NCBI Taxonomy" id="1522189"/>
    <lineage>
        <taxon>Eukaryota</taxon>
        <taxon>Fungi</taxon>
        <taxon>Dikarya</taxon>
        <taxon>Basidiomycota</taxon>
        <taxon>Ustilaginomycotina</taxon>
        <taxon>Exobasidiomycetes</taxon>
        <taxon>Ceraceosorales</taxon>
        <taxon>Ceraceosoraceae</taxon>
        <taxon>Ceraceosorus</taxon>
    </lineage>
</organism>